<feature type="transmembrane region" description="Helical" evidence="14">
    <location>
        <begin position="76"/>
        <end position="97"/>
    </location>
</feature>
<comment type="cofactor">
    <cofactor evidence="14 15">
        <name>heme b</name>
        <dbReference type="ChEBI" id="CHEBI:60344"/>
    </cofactor>
    <text evidence="14 15">Binds 1 heme b (iron(II)-protoporphyrin IX) group per subunit.</text>
</comment>
<evidence type="ECO:0000313" key="17">
    <source>
        <dbReference type="Proteomes" id="UP000054618"/>
    </source>
</evidence>
<comment type="pathway">
    <text evidence="2 14 15">Porphyrin-containing compound metabolism; protoporphyrin-IX biosynthesis; protoporphyrin-IX from protoporphyrinogen-IX: step 1/1.</text>
</comment>
<evidence type="ECO:0000256" key="11">
    <source>
        <dbReference type="ARBA" id="ARBA00023004"/>
    </source>
</evidence>
<dbReference type="EMBL" id="LNYS01000008">
    <property type="protein sequence ID" value="KTD50338.1"/>
    <property type="molecule type" value="Genomic_DNA"/>
</dbReference>
<dbReference type="PIRSF" id="PIRSF004638">
    <property type="entry name" value="UCP004638"/>
    <property type="match status" value="1"/>
</dbReference>
<feature type="binding site" description="axial binding residue" evidence="14">
    <location>
        <position position="10"/>
    </location>
    <ligand>
        <name>heme</name>
        <dbReference type="ChEBI" id="CHEBI:30413"/>
    </ligand>
    <ligandPart>
        <name>Fe</name>
        <dbReference type="ChEBI" id="CHEBI:18248"/>
    </ligandPart>
</feature>
<keyword evidence="6 14" id="KW-0349">Heme</keyword>
<dbReference type="GO" id="GO:0046872">
    <property type="term" value="F:metal ion binding"/>
    <property type="evidence" value="ECO:0007669"/>
    <property type="project" value="UniProtKB-UniRule"/>
</dbReference>
<keyword evidence="9 14" id="KW-1133">Transmembrane helix</keyword>
<sequence length="142" mass="17178">MLFLWLKAFHIIAMVAWFAGLFYLPRLFIYHNEARDKVSIERFKVMEYRLFYAITYPAAIVTTILGIGLISMNWHYYSNAVWMWLKLFLVLLLWGYHIHCGIYLKRFRDDNNKLSTRFFRIFNEIPTLFLILIVILVVTRPF</sequence>
<comment type="catalytic activity">
    <reaction evidence="13 14 15">
        <text>protoporphyrinogen IX + 3 A = protoporphyrin IX + 3 AH2</text>
        <dbReference type="Rhea" id="RHEA:62000"/>
        <dbReference type="ChEBI" id="CHEBI:13193"/>
        <dbReference type="ChEBI" id="CHEBI:17499"/>
        <dbReference type="ChEBI" id="CHEBI:57306"/>
        <dbReference type="ChEBI" id="CHEBI:57307"/>
    </reaction>
</comment>
<dbReference type="PANTHER" id="PTHR40255">
    <property type="entry name" value="UPF0093 MEMBRANE PROTEIN SLR1790"/>
    <property type="match status" value="1"/>
</dbReference>
<evidence type="ECO:0000256" key="8">
    <source>
        <dbReference type="ARBA" id="ARBA00022723"/>
    </source>
</evidence>
<evidence type="ECO:0000256" key="6">
    <source>
        <dbReference type="ARBA" id="ARBA00022617"/>
    </source>
</evidence>
<comment type="similarity">
    <text evidence="3 14 15">Belongs to the HemJ family.</text>
</comment>
<evidence type="ECO:0000256" key="5">
    <source>
        <dbReference type="ARBA" id="ARBA00022475"/>
    </source>
</evidence>
<evidence type="ECO:0000256" key="14">
    <source>
        <dbReference type="HAMAP-Rule" id="MF_02239"/>
    </source>
</evidence>
<evidence type="ECO:0000256" key="3">
    <source>
        <dbReference type="ARBA" id="ARBA00006501"/>
    </source>
</evidence>
<feature type="binding site" description="axial binding residue" evidence="14">
    <location>
        <position position="86"/>
    </location>
    <ligand>
        <name>heme</name>
        <dbReference type="ChEBI" id="CHEBI:30413"/>
    </ligand>
    <ligandPart>
        <name>Fe</name>
        <dbReference type="ChEBI" id="CHEBI:18248"/>
    </ligandPart>
</feature>
<comment type="subcellular location">
    <subcellularLocation>
        <location evidence="1 14">Cell membrane</location>
        <topology evidence="1 14">Multi-pass membrane protein</topology>
    </subcellularLocation>
</comment>
<organism evidence="16 17">
    <name type="scientific">Legionella quinlivanii</name>
    <dbReference type="NCBI Taxonomy" id="45073"/>
    <lineage>
        <taxon>Bacteria</taxon>
        <taxon>Pseudomonadati</taxon>
        <taxon>Pseudomonadota</taxon>
        <taxon>Gammaproteobacteria</taxon>
        <taxon>Legionellales</taxon>
        <taxon>Legionellaceae</taxon>
        <taxon>Legionella</taxon>
    </lineage>
</organism>
<dbReference type="PATRIC" id="fig|45073.5.peg.1756"/>
<dbReference type="GO" id="GO:0070818">
    <property type="term" value="F:protoporphyrinogen oxidase activity"/>
    <property type="evidence" value="ECO:0007669"/>
    <property type="project" value="UniProtKB-UniRule"/>
</dbReference>
<protein>
    <recommendedName>
        <fullName evidence="4 14">Protoporphyrinogen IX oxidase</fullName>
        <shortName evidence="14">PPO</shortName>
        <ecNumber evidence="14 15">1.3.99.-</ecNumber>
    </recommendedName>
</protein>
<evidence type="ECO:0000256" key="13">
    <source>
        <dbReference type="ARBA" id="ARBA00048390"/>
    </source>
</evidence>
<dbReference type="HAMAP" id="MF_02239">
    <property type="entry name" value="HemJ"/>
    <property type="match status" value="1"/>
</dbReference>
<dbReference type="Proteomes" id="UP000054618">
    <property type="component" value="Unassembled WGS sequence"/>
</dbReference>
<proteinExistence type="inferred from homology"/>
<evidence type="ECO:0000256" key="2">
    <source>
        <dbReference type="ARBA" id="ARBA00005073"/>
    </source>
</evidence>
<comment type="subunit">
    <text evidence="14">Homodimer.</text>
</comment>
<dbReference type="Pfam" id="PF03653">
    <property type="entry name" value="UPF0093"/>
    <property type="match status" value="1"/>
</dbReference>
<reference evidence="16 17" key="1">
    <citation type="submission" date="2015-11" db="EMBL/GenBank/DDBJ databases">
        <title>Genomic analysis of 38 Legionella species identifies large and diverse effector repertoires.</title>
        <authorList>
            <person name="Burstein D."/>
            <person name="Amaro F."/>
            <person name="Zusman T."/>
            <person name="Lifshitz Z."/>
            <person name="Cohen O."/>
            <person name="Gilbert J.A."/>
            <person name="Pupko T."/>
            <person name="Shuman H.A."/>
            <person name="Segal G."/>
        </authorList>
    </citation>
    <scope>NUCLEOTIDE SEQUENCE [LARGE SCALE GENOMIC DNA]</scope>
    <source>
        <strain evidence="16 17">CDC#1442-AUS-E</strain>
    </source>
</reference>
<gene>
    <name evidence="16" type="ORF">Lqui_1663</name>
</gene>
<feature type="transmembrane region" description="Helical" evidence="14">
    <location>
        <begin position="118"/>
        <end position="138"/>
    </location>
</feature>
<keyword evidence="7 14" id="KW-0812">Transmembrane</keyword>
<dbReference type="UniPathway" id="UPA00251">
    <property type="reaction ID" value="UER00324"/>
</dbReference>
<evidence type="ECO:0000256" key="9">
    <source>
        <dbReference type="ARBA" id="ARBA00022989"/>
    </source>
</evidence>
<keyword evidence="8 14" id="KW-0479">Metal-binding</keyword>
<keyword evidence="10 14" id="KW-0560">Oxidoreductase</keyword>
<dbReference type="PANTHER" id="PTHR40255:SF1">
    <property type="entry name" value="PROTOPORPHYRINOGEN IX OXIDASE"/>
    <property type="match status" value="1"/>
</dbReference>
<dbReference type="RefSeq" id="WP_058507760.1">
    <property type="nucleotide sequence ID" value="NZ_CAAAIK010000001.1"/>
</dbReference>
<feature type="transmembrane region" description="Helical" evidence="14">
    <location>
        <begin position="6"/>
        <end position="29"/>
    </location>
</feature>
<evidence type="ECO:0000256" key="10">
    <source>
        <dbReference type="ARBA" id="ARBA00023002"/>
    </source>
</evidence>
<keyword evidence="12 14" id="KW-0472">Membrane</keyword>
<evidence type="ECO:0000256" key="1">
    <source>
        <dbReference type="ARBA" id="ARBA00004651"/>
    </source>
</evidence>
<dbReference type="NCBIfam" id="TIGR00701">
    <property type="entry name" value="protoporphyrinogen oxidase HemJ"/>
    <property type="match status" value="1"/>
</dbReference>
<feature type="transmembrane region" description="Helical" evidence="14">
    <location>
        <begin position="50"/>
        <end position="70"/>
    </location>
</feature>
<dbReference type="OrthoDB" id="9800824at2"/>
<evidence type="ECO:0000256" key="12">
    <source>
        <dbReference type="ARBA" id="ARBA00023136"/>
    </source>
</evidence>
<evidence type="ECO:0000256" key="4">
    <source>
        <dbReference type="ARBA" id="ARBA00017504"/>
    </source>
</evidence>
<comment type="function">
    <text evidence="14 15">Catalyzes the oxidation of protoporphyrinogen IX to protoporphyrin IX.</text>
</comment>
<dbReference type="EC" id="1.3.99.-" evidence="14 15"/>
<name>A0A0W0Y112_9GAMM</name>
<dbReference type="GO" id="GO:0006782">
    <property type="term" value="P:protoporphyrinogen IX biosynthetic process"/>
    <property type="evidence" value="ECO:0007669"/>
    <property type="project" value="UniProtKB-UniRule"/>
</dbReference>
<dbReference type="AlphaFoldDB" id="A0A0W0Y112"/>
<evidence type="ECO:0000256" key="7">
    <source>
        <dbReference type="ARBA" id="ARBA00022692"/>
    </source>
</evidence>
<accession>A0A0W0Y112</accession>
<evidence type="ECO:0000256" key="15">
    <source>
        <dbReference type="PIRNR" id="PIRNR004638"/>
    </source>
</evidence>
<dbReference type="GO" id="GO:0005886">
    <property type="term" value="C:plasma membrane"/>
    <property type="evidence" value="ECO:0007669"/>
    <property type="project" value="UniProtKB-SubCell"/>
</dbReference>
<dbReference type="STRING" id="45073.Lqui_1663"/>
<keyword evidence="11 14" id="KW-0408">Iron</keyword>
<dbReference type="InterPro" id="IPR005265">
    <property type="entry name" value="HemJ-like"/>
</dbReference>
<keyword evidence="17" id="KW-1185">Reference proteome</keyword>
<comment type="caution">
    <text evidence="16">The sequence shown here is derived from an EMBL/GenBank/DDBJ whole genome shotgun (WGS) entry which is preliminary data.</text>
</comment>
<keyword evidence="5 14" id="KW-1003">Cell membrane</keyword>
<evidence type="ECO:0000313" key="16">
    <source>
        <dbReference type="EMBL" id="KTD50338.1"/>
    </source>
</evidence>